<reference evidence="2 3" key="1">
    <citation type="journal article" date="2023" name="IScience">
        <title>Expanded male sex-determining region conserved during the evolution of homothallism in the green alga Volvox.</title>
        <authorList>
            <person name="Yamamoto K."/>
            <person name="Matsuzaki R."/>
            <person name="Mahakham W."/>
            <person name="Heman W."/>
            <person name="Sekimoto H."/>
            <person name="Kawachi M."/>
            <person name="Minakuchi Y."/>
            <person name="Toyoda A."/>
            <person name="Nozaki H."/>
        </authorList>
    </citation>
    <scope>NUCLEOTIDE SEQUENCE [LARGE SCALE GENOMIC DNA]</scope>
    <source>
        <strain evidence="2 3">NIES-4468</strain>
    </source>
</reference>
<accession>A0ABQ5SIX1</accession>
<proteinExistence type="predicted"/>
<dbReference type="InterPro" id="IPR036034">
    <property type="entry name" value="PDZ_sf"/>
</dbReference>
<evidence type="ECO:0000313" key="3">
    <source>
        <dbReference type="Proteomes" id="UP001165090"/>
    </source>
</evidence>
<dbReference type="Gene3D" id="2.30.42.10">
    <property type="match status" value="1"/>
</dbReference>
<name>A0ABQ5SIX1_9CHLO</name>
<evidence type="ECO:0000313" key="2">
    <source>
        <dbReference type="EMBL" id="GLI69307.1"/>
    </source>
</evidence>
<evidence type="ECO:0008006" key="4">
    <source>
        <dbReference type="Google" id="ProtNLM"/>
    </source>
</evidence>
<dbReference type="EMBL" id="BSDZ01000086">
    <property type="protein sequence ID" value="GLI69307.1"/>
    <property type="molecule type" value="Genomic_DNA"/>
</dbReference>
<evidence type="ECO:0000256" key="1">
    <source>
        <dbReference type="SAM" id="MobiDB-lite"/>
    </source>
</evidence>
<gene>
    <name evidence="2" type="ORF">VaNZ11_013886</name>
</gene>
<protein>
    <recommendedName>
        <fullName evidence="4">PDZ domain-containing protein</fullName>
    </recommendedName>
</protein>
<dbReference type="Proteomes" id="UP001165090">
    <property type="component" value="Unassembled WGS sequence"/>
</dbReference>
<feature type="region of interest" description="Disordered" evidence="1">
    <location>
        <begin position="1"/>
        <end position="26"/>
    </location>
</feature>
<organism evidence="2 3">
    <name type="scientific">Volvox africanus</name>
    <dbReference type="NCBI Taxonomy" id="51714"/>
    <lineage>
        <taxon>Eukaryota</taxon>
        <taxon>Viridiplantae</taxon>
        <taxon>Chlorophyta</taxon>
        <taxon>core chlorophytes</taxon>
        <taxon>Chlorophyceae</taxon>
        <taxon>CS clade</taxon>
        <taxon>Chlamydomonadales</taxon>
        <taxon>Volvocaceae</taxon>
        <taxon>Volvox</taxon>
    </lineage>
</organism>
<dbReference type="SUPFAM" id="SSF50156">
    <property type="entry name" value="PDZ domain-like"/>
    <property type="match status" value="1"/>
</dbReference>
<comment type="caution">
    <text evidence="2">The sequence shown here is derived from an EMBL/GenBank/DDBJ whole genome shotgun (WGS) entry which is preliminary data.</text>
</comment>
<keyword evidence="3" id="KW-1185">Reference proteome</keyword>
<sequence>MMLAVLRSTCTGLPGPRNTSGNPWKTRPIATLIRSVNYSSGHGSSQQQLKPVRIYAPNDDTGGQLEAEVLTSPGSHVFTVSLKKPLGFILTERGATIVVESVTPGGHAAAAGIVSGDVLLATSARAQSDTGKGALRGQHVLLSTAGEKFSTVAAAIRSNTCSQCNVHLVFGRPEANQLSDPSVVVADAGVPA</sequence>